<dbReference type="SUPFAM" id="SSF46955">
    <property type="entry name" value="Putative DNA-binding domain"/>
    <property type="match status" value="1"/>
</dbReference>
<dbReference type="Pfam" id="PF07739">
    <property type="entry name" value="TipAS"/>
    <property type="match status" value="1"/>
</dbReference>
<keyword evidence="4" id="KW-0804">Transcription</keyword>
<evidence type="ECO:0000256" key="3">
    <source>
        <dbReference type="ARBA" id="ARBA00023159"/>
    </source>
</evidence>
<proteinExistence type="predicted"/>
<dbReference type="PANTHER" id="PTHR30204:SF90">
    <property type="entry name" value="HTH-TYPE TRANSCRIPTIONAL ACTIVATOR MTA"/>
    <property type="match status" value="1"/>
</dbReference>
<gene>
    <name evidence="6" type="ORF">JJQ58_10925</name>
</gene>
<dbReference type="RefSeq" id="WP_119634595.1">
    <property type="nucleotide sequence ID" value="NZ_JAEPSA010000042.1"/>
</dbReference>
<evidence type="ECO:0000313" key="7">
    <source>
        <dbReference type="Proteomes" id="UP000681586"/>
    </source>
</evidence>
<keyword evidence="7" id="KW-1185">Reference proteome</keyword>
<dbReference type="InterPro" id="IPR009061">
    <property type="entry name" value="DNA-bd_dom_put_sf"/>
</dbReference>
<keyword evidence="2" id="KW-0238">DNA-binding</keyword>
<comment type="caution">
    <text evidence="6">The sequence shown here is derived from an EMBL/GenBank/DDBJ whole genome shotgun (WGS) entry which is preliminary data.</text>
</comment>
<organism evidence="6 7">
    <name type="scientific">Mammaliicoccus fleurettii</name>
    <dbReference type="NCBI Taxonomy" id="150056"/>
    <lineage>
        <taxon>Bacteria</taxon>
        <taxon>Bacillati</taxon>
        <taxon>Bacillota</taxon>
        <taxon>Bacilli</taxon>
        <taxon>Bacillales</taxon>
        <taxon>Staphylococcaceae</taxon>
        <taxon>Mammaliicoccus</taxon>
    </lineage>
</organism>
<evidence type="ECO:0000256" key="2">
    <source>
        <dbReference type="ARBA" id="ARBA00023125"/>
    </source>
</evidence>
<dbReference type="InterPro" id="IPR036244">
    <property type="entry name" value="TipA-like_antibiotic-bd"/>
</dbReference>
<keyword evidence="1" id="KW-0805">Transcription regulation</keyword>
<evidence type="ECO:0000256" key="4">
    <source>
        <dbReference type="ARBA" id="ARBA00023163"/>
    </source>
</evidence>
<protein>
    <submittedName>
        <fullName evidence="6">MerR family transcriptional regulator</fullName>
    </submittedName>
</protein>
<dbReference type="Gene3D" id="1.10.1660.10">
    <property type="match status" value="1"/>
</dbReference>
<dbReference type="InterPro" id="IPR012925">
    <property type="entry name" value="TipAS_dom"/>
</dbReference>
<dbReference type="PANTHER" id="PTHR30204">
    <property type="entry name" value="REDOX-CYCLING DRUG-SENSING TRANSCRIPTIONAL ACTIVATOR SOXR"/>
    <property type="match status" value="1"/>
</dbReference>
<dbReference type="InterPro" id="IPR047057">
    <property type="entry name" value="MerR_fam"/>
</dbReference>
<evidence type="ECO:0000313" key="6">
    <source>
        <dbReference type="EMBL" id="MBS3697979.1"/>
    </source>
</evidence>
<dbReference type="Gene3D" id="1.10.490.50">
    <property type="entry name" value="Antibiotic binding domain of TipA-like multidrug resistance regulators"/>
    <property type="match status" value="1"/>
</dbReference>
<reference evidence="6 7" key="1">
    <citation type="submission" date="2021-05" db="EMBL/GenBank/DDBJ databases">
        <title>Staphylococcus fleurettii isolated from lake water in First Nation community in Manitoba, Canada.</title>
        <authorList>
            <person name="Bashar S."/>
            <person name="Murdock A."/>
            <person name="Patidar R."/>
            <person name="Golding G."/>
            <person name="Farenhorst A."/>
            <person name="Kumar A."/>
        </authorList>
    </citation>
    <scope>NUCLEOTIDE SEQUENCE [LARGE SCALE GENOMIC DNA]</scope>
    <source>
        <strain evidence="6 7">SF002</strain>
    </source>
</reference>
<dbReference type="Proteomes" id="UP000681586">
    <property type="component" value="Unassembled WGS sequence"/>
</dbReference>
<sequence>MEMSVKELANLVGISVRTLHHYDEINLLNPSKISEAGYRLYSEANLDRLQQILFFKELDFPLKKIKQILDNPSFNKQEALQLHKKMLMDKRNHIDQMIQTINQTTKHFKGEINMTNEEKFKGFDFNKNEYEQEAREKWGRKTVDKANEKLSNMPKQERFEKENEMNNIFRSLASVNNEEKSPASEETQQLIQDWYDFLNDNINYEYSLEVFKGLGELYIADERFTKNINHFGEGLAQYMHEAINIYVENHL</sequence>
<evidence type="ECO:0000259" key="5">
    <source>
        <dbReference type="PROSITE" id="PS50937"/>
    </source>
</evidence>
<dbReference type="SUPFAM" id="SSF89082">
    <property type="entry name" value="Antibiotic binding domain of TipA-like multidrug resistance regulators"/>
    <property type="match status" value="1"/>
</dbReference>
<dbReference type="PROSITE" id="PS50937">
    <property type="entry name" value="HTH_MERR_2"/>
    <property type="match status" value="1"/>
</dbReference>
<feature type="domain" description="HTH merR-type" evidence="5">
    <location>
        <begin position="1"/>
        <end position="71"/>
    </location>
</feature>
<evidence type="ECO:0000256" key="1">
    <source>
        <dbReference type="ARBA" id="ARBA00023015"/>
    </source>
</evidence>
<keyword evidence="3" id="KW-0010">Activator</keyword>
<name>A0ABS5MPX4_9STAP</name>
<accession>A0ABS5MPX4</accession>
<dbReference type="InterPro" id="IPR000551">
    <property type="entry name" value="MerR-type_HTH_dom"/>
</dbReference>
<dbReference type="SMART" id="SM00422">
    <property type="entry name" value="HTH_MERR"/>
    <property type="match status" value="1"/>
</dbReference>
<dbReference type="Pfam" id="PF13411">
    <property type="entry name" value="MerR_1"/>
    <property type="match status" value="1"/>
</dbReference>
<dbReference type="EMBL" id="JAGXBM010000021">
    <property type="protein sequence ID" value="MBS3697979.1"/>
    <property type="molecule type" value="Genomic_DNA"/>
</dbReference>
<dbReference type="CDD" id="cd01106">
    <property type="entry name" value="HTH_TipAL-Mta"/>
    <property type="match status" value="1"/>
</dbReference>